<feature type="non-terminal residue" evidence="3">
    <location>
        <position position="233"/>
    </location>
</feature>
<protein>
    <recommendedName>
        <fullName evidence="2">Peptidase M13 N-terminal domain-containing protein</fullName>
    </recommendedName>
</protein>
<dbReference type="InterPro" id="IPR042089">
    <property type="entry name" value="Peptidase_M13_dom_2"/>
</dbReference>
<dbReference type="Proteomes" id="UP001328107">
    <property type="component" value="Unassembled WGS sequence"/>
</dbReference>
<evidence type="ECO:0000256" key="1">
    <source>
        <dbReference type="ARBA" id="ARBA00007357"/>
    </source>
</evidence>
<dbReference type="Gene3D" id="1.10.1380.10">
    <property type="entry name" value="Neutral endopeptidase , domain2"/>
    <property type="match status" value="1"/>
</dbReference>
<sequence length="233" mass="26442">MEQLVDHTNINVPFLYPDLETIKDKSAISKLIGYAKGQFGANNFLTTFVAPDFKDPDNAPFLYYIDQPHPIFDAAVYTDDVYPVQMEGILCEIFATEVQMLHKFKCKIPEILYFQMMASDIVELDRIISTTMQQDSIVRRQAERNYNPHSVAELGVTADQIDWTTFLQSAMTRLGGNPLAVVDASWKVIIMEEEITLNALNELLEQTPASTIVNYVYYKTFSKIETDVPAPPV</sequence>
<keyword evidence="4" id="KW-1185">Reference proteome</keyword>
<comment type="similarity">
    <text evidence="1">Belongs to the peptidase M13 family.</text>
</comment>
<comment type="caution">
    <text evidence="3">The sequence shown here is derived from an EMBL/GenBank/DDBJ whole genome shotgun (WGS) entry which is preliminary data.</text>
</comment>
<dbReference type="InterPro" id="IPR000718">
    <property type="entry name" value="Peptidase_M13"/>
</dbReference>
<organism evidence="3 4">
    <name type="scientific">Pristionchus mayeri</name>
    <dbReference type="NCBI Taxonomy" id="1317129"/>
    <lineage>
        <taxon>Eukaryota</taxon>
        <taxon>Metazoa</taxon>
        <taxon>Ecdysozoa</taxon>
        <taxon>Nematoda</taxon>
        <taxon>Chromadorea</taxon>
        <taxon>Rhabditida</taxon>
        <taxon>Rhabditina</taxon>
        <taxon>Diplogasteromorpha</taxon>
        <taxon>Diplogasteroidea</taxon>
        <taxon>Neodiplogasteridae</taxon>
        <taxon>Pristionchus</taxon>
    </lineage>
</organism>
<dbReference type="EMBL" id="BTRK01000002">
    <property type="protein sequence ID" value="GMR34957.1"/>
    <property type="molecule type" value="Genomic_DNA"/>
</dbReference>
<dbReference type="PANTHER" id="PTHR11733">
    <property type="entry name" value="ZINC METALLOPROTEASE FAMILY M13 NEPRILYSIN-RELATED"/>
    <property type="match status" value="1"/>
</dbReference>
<dbReference type="AlphaFoldDB" id="A0AAN4Z5P1"/>
<evidence type="ECO:0000259" key="2">
    <source>
        <dbReference type="Pfam" id="PF05649"/>
    </source>
</evidence>
<dbReference type="SUPFAM" id="SSF55486">
    <property type="entry name" value="Metalloproteases ('zincins'), catalytic domain"/>
    <property type="match status" value="1"/>
</dbReference>
<proteinExistence type="inferred from homology"/>
<evidence type="ECO:0000313" key="3">
    <source>
        <dbReference type="EMBL" id="GMR34957.1"/>
    </source>
</evidence>
<evidence type="ECO:0000313" key="4">
    <source>
        <dbReference type="Proteomes" id="UP001328107"/>
    </source>
</evidence>
<accession>A0AAN4Z5P1</accession>
<dbReference type="GO" id="GO:0005886">
    <property type="term" value="C:plasma membrane"/>
    <property type="evidence" value="ECO:0007669"/>
    <property type="project" value="TreeGrafter"/>
</dbReference>
<name>A0AAN4Z5P1_9BILA</name>
<dbReference type="InterPro" id="IPR008753">
    <property type="entry name" value="Peptidase_M13_N"/>
</dbReference>
<reference evidence="4" key="1">
    <citation type="submission" date="2022-10" db="EMBL/GenBank/DDBJ databases">
        <title>Genome assembly of Pristionchus species.</title>
        <authorList>
            <person name="Yoshida K."/>
            <person name="Sommer R.J."/>
        </authorList>
    </citation>
    <scope>NUCLEOTIDE SEQUENCE [LARGE SCALE GENOMIC DNA]</scope>
    <source>
        <strain evidence="4">RS5460</strain>
    </source>
</reference>
<gene>
    <name evidence="3" type="ORF">PMAYCL1PPCAC_05152</name>
</gene>
<dbReference type="Pfam" id="PF05649">
    <property type="entry name" value="Peptidase_M13_N"/>
    <property type="match status" value="1"/>
</dbReference>
<dbReference type="PANTHER" id="PTHR11733:SF240">
    <property type="entry name" value="GH14155P-RELATED"/>
    <property type="match status" value="1"/>
</dbReference>
<dbReference type="GO" id="GO:0004222">
    <property type="term" value="F:metalloendopeptidase activity"/>
    <property type="evidence" value="ECO:0007669"/>
    <property type="project" value="InterPro"/>
</dbReference>
<feature type="domain" description="Peptidase M13 N-terminal" evidence="2">
    <location>
        <begin position="22"/>
        <end position="223"/>
    </location>
</feature>
<dbReference type="GO" id="GO:0016485">
    <property type="term" value="P:protein processing"/>
    <property type="evidence" value="ECO:0007669"/>
    <property type="project" value="TreeGrafter"/>
</dbReference>